<keyword evidence="7" id="KW-0408">Iron</keyword>
<comment type="similarity">
    <text evidence="2">Belongs to the prokaryotic molybdopterin-containing oxidoreductase family.</text>
</comment>
<dbReference type="SUPFAM" id="SSF50692">
    <property type="entry name" value="ADC-like"/>
    <property type="match status" value="1"/>
</dbReference>
<gene>
    <name evidence="10" type="ORF">C1880_08585</name>
</gene>
<keyword evidence="4" id="KW-0479">Metal-binding</keyword>
<protein>
    <submittedName>
        <fullName evidence="10">DMSO reductase</fullName>
    </submittedName>
</protein>
<evidence type="ECO:0000256" key="1">
    <source>
        <dbReference type="ARBA" id="ARBA00001942"/>
    </source>
</evidence>
<evidence type="ECO:0000256" key="7">
    <source>
        <dbReference type="ARBA" id="ARBA00023004"/>
    </source>
</evidence>
<keyword evidence="3" id="KW-0500">Molybdenum</keyword>
<dbReference type="AlphaFoldDB" id="A0A369L5E3"/>
<evidence type="ECO:0000256" key="8">
    <source>
        <dbReference type="ARBA" id="ARBA00023014"/>
    </source>
</evidence>
<evidence type="ECO:0000256" key="6">
    <source>
        <dbReference type="ARBA" id="ARBA00023002"/>
    </source>
</evidence>
<accession>A0A369L5E3</accession>
<dbReference type="SUPFAM" id="SSF53706">
    <property type="entry name" value="Formate dehydrogenase/DMSO reductase, domains 1-3"/>
    <property type="match status" value="1"/>
</dbReference>
<dbReference type="PROSITE" id="PS00490">
    <property type="entry name" value="MOLYBDOPTERIN_PROK_2"/>
    <property type="match status" value="1"/>
</dbReference>
<dbReference type="GO" id="GO:0016491">
    <property type="term" value="F:oxidoreductase activity"/>
    <property type="evidence" value="ECO:0007669"/>
    <property type="project" value="UniProtKB-KW"/>
</dbReference>
<dbReference type="Gene3D" id="2.40.40.20">
    <property type="match status" value="1"/>
</dbReference>
<dbReference type="GO" id="GO:0043546">
    <property type="term" value="F:molybdopterin cofactor binding"/>
    <property type="evidence" value="ECO:0007669"/>
    <property type="project" value="InterPro"/>
</dbReference>
<dbReference type="InterPro" id="IPR050612">
    <property type="entry name" value="Prok_Mopterin_Oxidored"/>
</dbReference>
<comment type="cofactor">
    <cofactor evidence="1">
        <name>Mo-bis(molybdopterin guanine dinucleotide)</name>
        <dbReference type="ChEBI" id="CHEBI:60539"/>
    </cofactor>
</comment>
<keyword evidence="8" id="KW-0411">Iron-sulfur</keyword>
<dbReference type="PANTHER" id="PTHR43742">
    <property type="entry name" value="TRIMETHYLAMINE-N-OXIDE REDUCTASE"/>
    <property type="match status" value="1"/>
</dbReference>
<comment type="caution">
    <text evidence="10">The sequence shown here is derived from an EMBL/GenBank/DDBJ whole genome shotgun (WGS) entry which is preliminary data.</text>
</comment>
<dbReference type="InterPro" id="IPR006657">
    <property type="entry name" value="MoPterin_dinucl-bd_dom"/>
</dbReference>
<dbReference type="PANTHER" id="PTHR43742:SF6">
    <property type="entry name" value="OXIDOREDUCTASE YYAE-RELATED"/>
    <property type="match status" value="1"/>
</dbReference>
<evidence type="ECO:0000313" key="11">
    <source>
        <dbReference type="Proteomes" id="UP000253792"/>
    </source>
</evidence>
<dbReference type="Pfam" id="PF04879">
    <property type="entry name" value="Molybdop_Fe4S4"/>
    <property type="match status" value="1"/>
</dbReference>
<reference evidence="10 11" key="1">
    <citation type="journal article" date="2018" name="Elife">
        <title>Discovery and characterization of a prevalent human gut bacterial enzyme sufficient for the inactivation of a family of plant toxins.</title>
        <authorList>
            <person name="Koppel N."/>
            <person name="Bisanz J.E."/>
            <person name="Pandelia M.E."/>
            <person name="Turnbaugh P.J."/>
            <person name="Balskus E.P."/>
        </authorList>
    </citation>
    <scope>NUCLEOTIDE SEQUENCE [LARGE SCALE GENOMIC DNA]</scope>
    <source>
        <strain evidence="11">anaerobia AP69FAA</strain>
    </source>
</reference>
<dbReference type="GO" id="GO:0046872">
    <property type="term" value="F:metal ion binding"/>
    <property type="evidence" value="ECO:0007669"/>
    <property type="project" value="UniProtKB-KW"/>
</dbReference>
<dbReference type="InterPro" id="IPR006655">
    <property type="entry name" value="Mopterin_OxRdtase_prok_CS"/>
</dbReference>
<feature type="domain" description="4Fe-4S Mo/W bis-MGD-type" evidence="9">
    <location>
        <begin position="66"/>
        <end position="124"/>
    </location>
</feature>
<evidence type="ECO:0000256" key="2">
    <source>
        <dbReference type="ARBA" id="ARBA00010312"/>
    </source>
</evidence>
<dbReference type="PROSITE" id="PS51669">
    <property type="entry name" value="4FE4S_MOW_BIS_MGD"/>
    <property type="match status" value="1"/>
</dbReference>
<dbReference type="Gene3D" id="3.30.2070.10">
    <property type="entry name" value="Formate dehydrogenase/DMSO reductase"/>
    <property type="match status" value="1"/>
</dbReference>
<dbReference type="InterPro" id="IPR006656">
    <property type="entry name" value="Mopterin_OxRdtase"/>
</dbReference>
<evidence type="ECO:0000313" key="10">
    <source>
        <dbReference type="EMBL" id="RDB54604.1"/>
    </source>
</evidence>
<dbReference type="EMBL" id="PPTP01000008">
    <property type="protein sequence ID" value="RDB54604.1"/>
    <property type="molecule type" value="Genomic_DNA"/>
</dbReference>
<dbReference type="Gene3D" id="3.40.50.12440">
    <property type="match status" value="2"/>
</dbReference>
<dbReference type="Pfam" id="PF00384">
    <property type="entry name" value="Molybdopterin"/>
    <property type="match status" value="1"/>
</dbReference>
<dbReference type="Proteomes" id="UP000253792">
    <property type="component" value="Unassembled WGS sequence"/>
</dbReference>
<dbReference type="InterPro" id="IPR006963">
    <property type="entry name" value="Mopterin_OxRdtase_4Fe-4S_dom"/>
</dbReference>
<dbReference type="GO" id="GO:0051536">
    <property type="term" value="F:iron-sulfur cluster binding"/>
    <property type="evidence" value="ECO:0007669"/>
    <property type="project" value="UniProtKB-KW"/>
</dbReference>
<keyword evidence="5" id="KW-0732">Signal</keyword>
<dbReference type="RefSeq" id="WP_114621128.1">
    <property type="nucleotide sequence ID" value="NZ_PPTP01000008.1"/>
</dbReference>
<dbReference type="InterPro" id="IPR009010">
    <property type="entry name" value="Asp_de-COase-like_dom_sf"/>
</dbReference>
<dbReference type="PROSITE" id="PS51318">
    <property type="entry name" value="TAT"/>
    <property type="match status" value="1"/>
</dbReference>
<evidence type="ECO:0000259" key="9">
    <source>
        <dbReference type="PROSITE" id="PS51669"/>
    </source>
</evidence>
<evidence type="ECO:0000256" key="3">
    <source>
        <dbReference type="ARBA" id="ARBA00022505"/>
    </source>
</evidence>
<dbReference type="OrthoDB" id="3169136at2"/>
<dbReference type="Gene3D" id="3.40.50.740">
    <property type="match status" value="1"/>
</dbReference>
<evidence type="ECO:0000256" key="4">
    <source>
        <dbReference type="ARBA" id="ARBA00022723"/>
    </source>
</evidence>
<organism evidence="10 11">
    <name type="scientific">Senegalimassilia anaerobia</name>
    <dbReference type="NCBI Taxonomy" id="1473216"/>
    <lineage>
        <taxon>Bacteria</taxon>
        <taxon>Bacillati</taxon>
        <taxon>Actinomycetota</taxon>
        <taxon>Coriobacteriia</taxon>
        <taxon>Coriobacteriales</taxon>
        <taxon>Coriobacteriaceae</taxon>
        <taxon>Senegalimassilia</taxon>
    </lineage>
</organism>
<dbReference type="Gene3D" id="3.40.228.10">
    <property type="entry name" value="Dimethylsulfoxide Reductase, domain 2"/>
    <property type="match status" value="1"/>
</dbReference>
<keyword evidence="6" id="KW-0560">Oxidoreductase</keyword>
<keyword evidence="11" id="KW-1185">Reference proteome</keyword>
<sequence length="853" mass="93545">MGNPNGHCASPVEAAPEYFMRDGKLTRRTFIKGVGAITVASALGFGAQASPEGVAVAEEAPAKAGEKSVHAVCTVNCTSRCHLHGTVRDGKLIRVEPGNMPGRPGYANACLRSMSYIKHVQDENARVMYPMKRTGERGSGEFERITWDEAIDIIAEKLNAVVAKDPKNASFYSFTGDLGKLSWEAPTRFAGCLGATTWDVEGIMGDHGASMGMTMVFGTHRGAHDSRDYLNSNLVICWGRNLADTHTSELRDYVAARKNGAKIIVIDPRQCSTAAMADEWIGINPQTDPALALGMMNWIIGHDLHAKDKLVEESVAPYLIREDNGKYLRMVDGKVAENTADDAADATSIGSTPASQGDAGSGAHTYVIWDELTGAAMDAPKAAAIKAGEVKPALSGTFTVDGVKCRTAFDHLVDGCKGYTPEYTGKICGIDPAVVERLAEEYITAKPAAIRMGQGMQRVNHSYSPFRTVATLAMVAGYIGVKGGGASHAGGTATNKPVAGYTGPVYNYKDWSNTGKKANMVPSSQLYNAAVDRNPVGIDFLWIANSNLINMSPDSNYMINHVLPAIDFIVTADPWWTWTAKYSDIVLPATSYWEHWDLIDRSPWAMFNQPAIEPLGESKSDVEMMTVLAKKCGVEQYWDKTDEEWIRQFVGTDHPAWADLDWNRDVVEQGIYGRSDAIYEPAIVYADGAGYKTDTGKFEFYTEKMLPFGEEVPSWLPPAEDPREGELAKKYPLVYIQYHDRLNVHTQHILIPELEVVQNEPLLQMNPKDARERGLSHGDIVHVFNDRGDMKLRVFLTEGIVPGTVATQSGWTPDHFIEGCYQNLTRMAINDAEESYSMTNSAFYDNLVEVEKA</sequence>
<dbReference type="Pfam" id="PF01568">
    <property type="entry name" value="Molydop_binding"/>
    <property type="match status" value="1"/>
</dbReference>
<name>A0A369L5E3_9ACTN</name>
<dbReference type="InterPro" id="IPR006311">
    <property type="entry name" value="TAT_signal"/>
</dbReference>
<evidence type="ECO:0000256" key="5">
    <source>
        <dbReference type="ARBA" id="ARBA00022729"/>
    </source>
</evidence>
<proteinExistence type="inferred from homology"/>